<comment type="caution">
    <text evidence="2">The sequence shown here is derived from an EMBL/GenBank/DDBJ whole genome shotgun (WGS) entry which is preliminary data.</text>
</comment>
<organism evidence="2 3">
    <name type="scientific">Eubacterium ramulus</name>
    <dbReference type="NCBI Taxonomy" id="39490"/>
    <lineage>
        <taxon>Bacteria</taxon>
        <taxon>Bacillati</taxon>
        <taxon>Bacillota</taxon>
        <taxon>Clostridia</taxon>
        <taxon>Eubacteriales</taxon>
        <taxon>Eubacteriaceae</taxon>
        <taxon>Eubacterium</taxon>
    </lineage>
</organism>
<evidence type="ECO:0000313" key="2">
    <source>
        <dbReference type="EMBL" id="MSD16264.1"/>
    </source>
</evidence>
<gene>
    <name evidence="2" type="ORF">GKE72_09320</name>
</gene>
<evidence type="ECO:0000313" key="3">
    <source>
        <dbReference type="Proteomes" id="UP000431304"/>
    </source>
</evidence>
<dbReference type="RefSeq" id="WP_154314678.1">
    <property type="nucleotide sequence ID" value="NZ_WKRA01000013.1"/>
</dbReference>
<dbReference type="Pfam" id="PF13091">
    <property type="entry name" value="PLDc_2"/>
    <property type="match status" value="1"/>
</dbReference>
<reference evidence="2 3" key="1">
    <citation type="journal article" date="2019" name="Nat. Med.">
        <title>A library of human gut bacterial isolates paired with longitudinal multiomics data enables mechanistic microbiome research.</title>
        <authorList>
            <person name="Poyet M."/>
            <person name="Groussin M."/>
            <person name="Gibbons S.M."/>
            <person name="Avila-Pacheco J."/>
            <person name="Jiang X."/>
            <person name="Kearney S.M."/>
            <person name="Perrotta A.R."/>
            <person name="Berdy B."/>
            <person name="Zhao S."/>
            <person name="Lieberman T.D."/>
            <person name="Swanson P.K."/>
            <person name="Smith M."/>
            <person name="Roesemann S."/>
            <person name="Alexander J.E."/>
            <person name="Rich S.A."/>
            <person name="Livny J."/>
            <person name="Vlamakis H."/>
            <person name="Clish C."/>
            <person name="Bullock K."/>
            <person name="Deik A."/>
            <person name="Scott J."/>
            <person name="Pierce K.A."/>
            <person name="Xavier R.J."/>
            <person name="Alm E.J."/>
        </authorList>
    </citation>
    <scope>NUCLEOTIDE SEQUENCE [LARGE SCALE GENOMIC DNA]</scope>
    <source>
        <strain evidence="2 3">BIOML-A3</strain>
    </source>
</reference>
<proteinExistence type="predicted"/>
<feature type="domain" description="Phospholipase D-like" evidence="1">
    <location>
        <begin position="26"/>
        <end position="129"/>
    </location>
</feature>
<name>A0A844E3Q9_EUBRA</name>
<accession>A0A844E3Q9</accession>
<dbReference type="Gene3D" id="3.30.870.10">
    <property type="entry name" value="Endonuclease Chain A"/>
    <property type="match status" value="1"/>
</dbReference>
<evidence type="ECO:0000259" key="1">
    <source>
        <dbReference type="Pfam" id="PF13091"/>
    </source>
</evidence>
<dbReference type="InterPro" id="IPR025202">
    <property type="entry name" value="PLD-like_dom"/>
</dbReference>
<dbReference type="AlphaFoldDB" id="A0A844E3Q9"/>
<sequence>MAVGFVRKSGLDYIIKRVNDNNSTKKINLIIGALQNYNKQIVSNKMDKGTAKYLNEMINKNVMDIFTYMPSFYHGKYYCFTDDKMVYIILGSSNISHSAFFNNYELDIFFKYKKGSIESKEFIDWFDELKSNCVKISELNEELYLDTNSFNQEEFNEPKSTSAYDKVSIQDFADKIDKLDDDEIKYRQLYG</sequence>
<protein>
    <recommendedName>
        <fullName evidence="1">Phospholipase D-like domain-containing protein</fullName>
    </recommendedName>
</protein>
<dbReference type="SUPFAM" id="SSF56024">
    <property type="entry name" value="Phospholipase D/nuclease"/>
    <property type="match status" value="1"/>
</dbReference>
<dbReference type="CDD" id="cd09117">
    <property type="entry name" value="PLDc_Bfil_DEXD_like"/>
    <property type="match status" value="1"/>
</dbReference>
<dbReference type="Proteomes" id="UP000431304">
    <property type="component" value="Unassembled WGS sequence"/>
</dbReference>
<dbReference type="EMBL" id="WKRA01000013">
    <property type="protein sequence ID" value="MSD16264.1"/>
    <property type="molecule type" value="Genomic_DNA"/>
</dbReference>